<feature type="region of interest" description="Disordered" evidence="2">
    <location>
        <begin position="305"/>
        <end position="402"/>
    </location>
</feature>
<name>A0A316UWC8_9BASI</name>
<accession>A0A316UWC8</accession>
<dbReference type="InterPro" id="IPR027107">
    <property type="entry name" value="Tuberin/Ral-act_asu"/>
</dbReference>
<feature type="compositionally biased region" description="Low complexity" evidence="2">
    <location>
        <begin position="1053"/>
        <end position="1069"/>
    </location>
</feature>
<organism evidence="4 5">
    <name type="scientific">Jaminaea rosea</name>
    <dbReference type="NCBI Taxonomy" id="1569628"/>
    <lineage>
        <taxon>Eukaryota</taxon>
        <taxon>Fungi</taxon>
        <taxon>Dikarya</taxon>
        <taxon>Basidiomycota</taxon>
        <taxon>Ustilaginomycotina</taxon>
        <taxon>Exobasidiomycetes</taxon>
        <taxon>Microstromatales</taxon>
        <taxon>Microstromatales incertae sedis</taxon>
        <taxon>Jaminaea</taxon>
    </lineage>
</organism>
<dbReference type="Pfam" id="PF11864">
    <property type="entry name" value="DUF3384"/>
    <property type="match status" value="1"/>
</dbReference>
<dbReference type="STRING" id="1569628.A0A316UWC8"/>
<dbReference type="FunFam" id="3.40.50.11210:FF:000007">
    <property type="entry name" value="Tuberous sclerosis 2"/>
    <property type="match status" value="1"/>
</dbReference>
<feature type="region of interest" description="Disordered" evidence="2">
    <location>
        <begin position="834"/>
        <end position="866"/>
    </location>
</feature>
<feature type="domain" description="Rap-GAP" evidence="3">
    <location>
        <begin position="1710"/>
        <end position="1946"/>
    </location>
</feature>
<feature type="compositionally biased region" description="Low complexity" evidence="2">
    <location>
        <begin position="1001"/>
        <end position="1010"/>
    </location>
</feature>
<protein>
    <recommendedName>
        <fullName evidence="3">Rap-GAP domain-containing protein</fullName>
    </recommendedName>
</protein>
<dbReference type="InterPro" id="IPR018515">
    <property type="entry name" value="Tuberin-type_domain"/>
</dbReference>
<dbReference type="InterPro" id="IPR035974">
    <property type="entry name" value="Rap/Ran-GAP_sf"/>
</dbReference>
<dbReference type="EMBL" id="KZ819663">
    <property type="protein sequence ID" value="PWN29304.1"/>
    <property type="molecule type" value="Genomic_DNA"/>
</dbReference>
<dbReference type="RefSeq" id="XP_025363916.1">
    <property type="nucleotide sequence ID" value="XM_025507300.1"/>
</dbReference>
<feature type="compositionally biased region" description="Polar residues" evidence="2">
    <location>
        <begin position="331"/>
        <end position="347"/>
    </location>
</feature>
<dbReference type="OrthoDB" id="19311at2759"/>
<evidence type="ECO:0000256" key="1">
    <source>
        <dbReference type="ARBA" id="ARBA00022468"/>
    </source>
</evidence>
<dbReference type="GO" id="GO:0005096">
    <property type="term" value="F:GTPase activator activity"/>
    <property type="evidence" value="ECO:0007669"/>
    <property type="project" value="UniProtKB-KW"/>
</dbReference>
<feature type="region of interest" description="Disordered" evidence="2">
    <location>
        <begin position="988"/>
        <end position="1079"/>
    </location>
</feature>
<dbReference type="PANTHER" id="PTHR10063:SF0">
    <property type="entry name" value="TUBERIN"/>
    <property type="match status" value="1"/>
</dbReference>
<feature type="compositionally biased region" description="Basic and acidic residues" evidence="2">
    <location>
        <begin position="1011"/>
        <end position="1042"/>
    </location>
</feature>
<evidence type="ECO:0000259" key="3">
    <source>
        <dbReference type="PROSITE" id="PS50085"/>
    </source>
</evidence>
<dbReference type="InterPro" id="IPR000331">
    <property type="entry name" value="Rap/Ran_GAP_dom"/>
</dbReference>
<proteinExistence type="predicted"/>
<reference evidence="4 5" key="1">
    <citation type="journal article" date="2018" name="Mol. Biol. Evol.">
        <title>Broad Genomic Sampling Reveals a Smut Pathogenic Ancestry of the Fungal Clade Ustilaginomycotina.</title>
        <authorList>
            <person name="Kijpornyongpan T."/>
            <person name="Mondo S.J."/>
            <person name="Barry K."/>
            <person name="Sandor L."/>
            <person name="Lee J."/>
            <person name="Lipzen A."/>
            <person name="Pangilinan J."/>
            <person name="LaButti K."/>
            <person name="Hainaut M."/>
            <person name="Henrissat B."/>
            <person name="Grigoriev I.V."/>
            <person name="Spatafora J.W."/>
            <person name="Aime M.C."/>
        </authorList>
    </citation>
    <scope>NUCLEOTIDE SEQUENCE [LARGE SCALE GENOMIC DNA]</scope>
    <source>
        <strain evidence="4 5">MCA 5214</strain>
    </source>
</reference>
<gene>
    <name evidence="4" type="ORF">BDZ90DRAFT_236600</name>
</gene>
<dbReference type="PANTHER" id="PTHR10063">
    <property type="entry name" value="TUBERIN"/>
    <property type="match status" value="1"/>
</dbReference>
<evidence type="ECO:0000313" key="5">
    <source>
        <dbReference type="Proteomes" id="UP000245884"/>
    </source>
</evidence>
<evidence type="ECO:0000256" key="2">
    <source>
        <dbReference type="SAM" id="MobiDB-lite"/>
    </source>
</evidence>
<feature type="region of interest" description="Disordered" evidence="2">
    <location>
        <begin position="1534"/>
        <end position="1562"/>
    </location>
</feature>
<feature type="compositionally biased region" description="Acidic residues" evidence="2">
    <location>
        <begin position="1543"/>
        <end position="1556"/>
    </location>
</feature>
<feature type="compositionally biased region" description="Polar residues" evidence="2">
    <location>
        <begin position="1636"/>
        <end position="1645"/>
    </location>
</feature>
<dbReference type="Proteomes" id="UP000245884">
    <property type="component" value="Unassembled WGS sequence"/>
</dbReference>
<evidence type="ECO:0000313" key="4">
    <source>
        <dbReference type="EMBL" id="PWN29304.1"/>
    </source>
</evidence>
<sequence>MLKPLPLAQPRREQAIQQRAARLHVIARATANQSSTAPPPPQGQVLRLIIALLAQGAAEGQESASDQHDVLPDAIREAALDALNESIRLSDSYSNDAQLAIIETRSGAPGSQSSKSLDSEQPLATIDRALLYRLVTYDARGPITAALPPAQPTLQNPSSTALPCLHAKLRALESLSKGGREVVAFDDIVHLLSGWLSIVWVEVQLLRKMAKILDNPQSSGGVDHHAFVQELSAREWSLQAILHLLTSIIMFSFAKIHQDHIEEALTTVAKLFVSPTIDSGLEEPIAASTARRGSLPNLLVSTKMALAPSSSRSRSRQRQPSMEGYSYFGLENTTPDTGTSTNNSPSMTPRLAPRTDKSAVAPISLATVPPHAGGNNGNGNRGRSRPDDSSSPVPPPQPHPIASFSELHDIEVRCVLKLLDAALKFGLVPLGSIASISEMLCRIIGFEPVSAVLSSPNGISSLANTLSLATLTPWQEAAIPVMANLLRSHSANACIQVVRTLLTDPAAASVEDESTLVGAVLFLRFALLVVARETAANSTQPSAASTSGGSAASKENALAPRLSLSLILPALRGALDRHSDLVDLQVISLVEALLVPGPEASTSLVPGGILPPEDWDELLALALGAKRHTEATFSPTRVPPVLHALIHLLSRVPLAPAEQLGPSPAGSEPRLPWTPRLCSLMLALAPALPSKLSHALLTYYRAHLLCMPGTPGWIDNIHRLLTAFGGPTTRTEVRHAVMALVYDEVYECVVSFPHHRTTLLRQVILPAAKASLADEKDVEVAGKMRKVLVQAAALSSVGNDSSSSAEPSTFDVVRELLCRLARDHLAGTGASHVHFATPAGSHEHRPAATTTAANAEGSTSRTPAPPAKATSFALDLISLFNLIAFASPWIDYDDAGPAEHRGIQEKRARDACLVLFRDLMGLLQPGGETVSTTKLVVLQWFLRIRTDRHHRVFLAENLDDLVAPAAATLLKTSESRAAAAAAAEASAAAASSRSEREARRATTAAANAASEAKRSKSRARDPSMERGRAADRSNDGSRRNGADRSASASRGRQPAAQQAKEQQQQQQKEQPPPASARSPSLWQIPEVLAFEMPESSLRSDIVYTYIHDDDPTCSHTHIKGPDDAHPAPLPVSALLALYIKIIQVERDWEIVSYLICFLPHQLANKHLFCGPKAQDQILVLRQHLCSSIDQQKLMPDLVLPEDVKRSDVYAVSYGTLTTLLSYRALFSRSHQEEMVDSFVSGLNKSQNTALPCVRALSVAVYEAQKSVTRLLPKILVKLSTIMSSMTMSVHILELIASIGQIPACYANFTEQEYRRVFGIALQYIQYHQSPVTSGREDFRSSPALFALSQYVMMLAYYNISLWFMTLRLSDRAKHVPAITRGLLLAASEGGNDGGGMPDNSEVCFDFLARFTHSNIGPKPTRSFLNSVVLGSKAAAGAGSLSKDARASKTWLLGKGLITISTLRREGWVEIVIRRASGTTALLCKLENGTSGSNELDDEDGGSDRVAALMMDRDPSRVGKSVLRAPDVLARAAPFDLARRHADEDGEESSGDEGEEGDPAKRSLEQEAKRMLRAGERLRRRQPLGPGHFGLAVDGSGPRGQRRRGASFSGAISSDAPATASTSAAAHSNDSDPYRLQQPTSDGDQASDTDKDTRTHTGDDAVSAAHEERISAREFSIDPSTVALQLSSYPDISSSTPPLLLPDEPATHRLIKAIDLTPVVDLHKIGCVYVGPGQSTEREILGNRQGSPAYARFMAGLGDLVTLKGQEDVYTGGLDRENDFHGKYAYAWSDDISQIVFHAATMMPDRSGEGDVNHSHKKALIGNDWVHIVFNESGREEYAFGTIPSQFNYVNIVVSPNTRGGVSLGSVGPIDTSYYLVSLQRRPGLPPFSPVGDNGVLVSAGNLPLLVRSLALNANVMCQIVNDTGGEAMRAYKSNWCVRLNHVTRFR</sequence>
<dbReference type="Gene3D" id="3.40.50.11210">
    <property type="entry name" value="Rap/Ran-GAP"/>
    <property type="match status" value="1"/>
</dbReference>
<feature type="region of interest" description="Disordered" evidence="2">
    <location>
        <begin position="1574"/>
        <end position="1664"/>
    </location>
</feature>
<feature type="compositionally biased region" description="Low complexity" evidence="2">
    <location>
        <begin position="1612"/>
        <end position="1627"/>
    </location>
</feature>
<keyword evidence="1" id="KW-0343">GTPase activation</keyword>
<dbReference type="GeneID" id="37029123"/>
<dbReference type="Pfam" id="PF03542">
    <property type="entry name" value="Tuberin"/>
    <property type="match status" value="1"/>
</dbReference>
<dbReference type="SUPFAM" id="SSF111347">
    <property type="entry name" value="Rap/Ran-GAP"/>
    <property type="match status" value="1"/>
</dbReference>
<keyword evidence="5" id="KW-1185">Reference proteome</keyword>
<dbReference type="GO" id="GO:0032007">
    <property type="term" value="P:negative regulation of TOR signaling"/>
    <property type="evidence" value="ECO:0007669"/>
    <property type="project" value="TreeGrafter"/>
</dbReference>
<dbReference type="GO" id="GO:0033596">
    <property type="term" value="C:TSC1-TSC2 complex"/>
    <property type="evidence" value="ECO:0007669"/>
    <property type="project" value="TreeGrafter"/>
</dbReference>
<dbReference type="InterPro" id="IPR024584">
    <property type="entry name" value="Tuberin_N"/>
</dbReference>
<dbReference type="GO" id="GO:0005634">
    <property type="term" value="C:nucleus"/>
    <property type="evidence" value="ECO:0007669"/>
    <property type="project" value="InterPro"/>
</dbReference>
<dbReference type="PROSITE" id="PS50085">
    <property type="entry name" value="RAPGAP"/>
    <property type="match status" value="1"/>
</dbReference>
<dbReference type="GO" id="GO:0051056">
    <property type="term" value="P:regulation of small GTPase mediated signal transduction"/>
    <property type="evidence" value="ECO:0007669"/>
    <property type="project" value="InterPro"/>
</dbReference>
<feature type="compositionally biased region" description="Polar residues" evidence="2">
    <location>
        <begin position="848"/>
        <end position="862"/>
    </location>
</feature>
<feature type="compositionally biased region" description="Basic and acidic residues" evidence="2">
    <location>
        <begin position="1647"/>
        <end position="1664"/>
    </location>
</feature>
<dbReference type="Pfam" id="PF02145">
    <property type="entry name" value="Rap_GAP"/>
    <property type="match status" value="1"/>
</dbReference>
<feature type="non-terminal residue" evidence="4">
    <location>
        <position position="1946"/>
    </location>
</feature>